<dbReference type="Proteomes" id="UP001060215">
    <property type="component" value="Chromosome 12"/>
</dbReference>
<evidence type="ECO:0000313" key="2">
    <source>
        <dbReference type="Proteomes" id="UP001060215"/>
    </source>
</evidence>
<dbReference type="EMBL" id="CM045769">
    <property type="protein sequence ID" value="KAI7995229.1"/>
    <property type="molecule type" value="Genomic_DNA"/>
</dbReference>
<evidence type="ECO:0000313" key="1">
    <source>
        <dbReference type="EMBL" id="KAI7995229.1"/>
    </source>
</evidence>
<sequence length="351" mass="40246">MQRLEICFTAASARLCHSIWKILVPCIYGATSRVSRRTFGGFNAAGAGQDKKEEASNMGDRRIPPQKTRSFKEEKKKTQNWFRRQFSRQMREDYDFENDDVYPVAVAAVALVIKLLEEELGIKDRKKSEGLDTSLTKIKSKTEDTRIRASELGKISRRLWGESSMIDMEDPNRRVPPKIAVTSEKRPEKAIGPVQSFKRTPTFVDKDRKPESALPTPDLSSAKQPTSLPTEIKRQPSTKPGIGETKADTWEEAQMAKLKEKYEKLNTTILEWEKKKKDKAKLHKDRTESELERRRAKALRHYRSDMERIERIAGGARSQAEENKRNEEFKVKGKANKIRSTGKIPATCLCF</sequence>
<reference evidence="1 2" key="1">
    <citation type="journal article" date="2022" name="Plant J.">
        <title>Chromosome-level genome of Camellia lanceoleosa provides a valuable resource for understanding genome evolution and self-incompatibility.</title>
        <authorList>
            <person name="Gong W."/>
            <person name="Xiao S."/>
            <person name="Wang L."/>
            <person name="Liao Z."/>
            <person name="Chang Y."/>
            <person name="Mo W."/>
            <person name="Hu G."/>
            <person name="Li W."/>
            <person name="Zhao G."/>
            <person name="Zhu H."/>
            <person name="Hu X."/>
            <person name="Ji K."/>
            <person name="Xiang X."/>
            <person name="Song Q."/>
            <person name="Yuan D."/>
            <person name="Jin S."/>
            <person name="Zhang L."/>
        </authorList>
    </citation>
    <scope>NUCLEOTIDE SEQUENCE [LARGE SCALE GENOMIC DNA]</scope>
    <source>
        <strain evidence="1">SQ_2022a</strain>
    </source>
</reference>
<proteinExistence type="predicted"/>
<gene>
    <name evidence="1" type="ORF">LOK49_LG11G01054</name>
</gene>
<comment type="caution">
    <text evidence="1">The sequence shown here is derived from an EMBL/GenBank/DDBJ whole genome shotgun (WGS) entry which is preliminary data.</text>
</comment>
<protein>
    <submittedName>
        <fullName evidence="1">Uncharacterized protein</fullName>
    </submittedName>
</protein>
<accession>A0ACC0G2V4</accession>
<name>A0ACC0G2V4_9ERIC</name>
<organism evidence="1 2">
    <name type="scientific">Camellia lanceoleosa</name>
    <dbReference type="NCBI Taxonomy" id="1840588"/>
    <lineage>
        <taxon>Eukaryota</taxon>
        <taxon>Viridiplantae</taxon>
        <taxon>Streptophyta</taxon>
        <taxon>Embryophyta</taxon>
        <taxon>Tracheophyta</taxon>
        <taxon>Spermatophyta</taxon>
        <taxon>Magnoliopsida</taxon>
        <taxon>eudicotyledons</taxon>
        <taxon>Gunneridae</taxon>
        <taxon>Pentapetalae</taxon>
        <taxon>asterids</taxon>
        <taxon>Ericales</taxon>
        <taxon>Theaceae</taxon>
        <taxon>Camellia</taxon>
    </lineage>
</organism>
<keyword evidence="2" id="KW-1185">Reference proteome</keyword>